<dbReference type="KEGG" id="ebla:JGUZn3_09190"/>
<accession>A0A7H1NQU1</accession>
<sequence>MPHLSYAPKALTLPNGPLQSLIRGIKSNRKISKQERHIFTLQKMVDAQIRPQQINDPRIVSIMRHLPREQCTPDSLKDFSYIDGNLSLGEGRVLTEPRITGRMLQLNDVREEENVLVIAAGTGHSSPLRLPLYFIKNPCA</sequence>
<dbReference type="Proteomes" id="UP000516349">
    <property type="component" value="Chromosome"/>
</dbReference>
<dbReference type="InterPro" id="IPR029063">
    <property type="entry name" value="SAM-dependent_MTases_sf"/>
</dbReference>
<keyword evidence="1" id="KW-0489">Methyltransferase</keyword>
<keyword evidence="1" id="KW-0808">Transferase</keyword>
<keyword evidence="2" id="KW-1185">Reference proteome</keyword>
<protein>
    <submittedName>
        <fullName evidence="1">Protein-L-isoaspartate O-methyltransferase</fullName>
        <ecNumber evidence="1">2.1.1.77</ecNumber>
    </submittedName>
</protein>
<evidence type="ECO:0000313" key="2">
    <source>
        <dbReference type="Proteomes" id="UP000516349"/>
    </source>
</evidence>
<dbReference type="GO" id="GO:0032259">
    <property type="term" value="P:methylation"/>
    <property type="evidence" value="ECO:0007669"/>
    <property type="project" value="UniProtKB-KW"/>
</dbReference>
<reference evidence="1 2" key="1">
    <citation type="submission" date="2020-08" db="EMBL/GenBank/DDBJ databases">
        <title>Complete genome sequence of Entomobacter blattae G55GP.</title>
        <authorList>
            <person name="Poehlein A."/>
            <person name="Guzman J."/>
            <person name="Daniel R."/>
            <person name="Vilcinskas A."/>
        </authorList>
    </citation>
    <scope>NUCLEOTIDE SEQUENCE [LARGE SCALE GENOMIC DNA]</scope>
    <source>
        <strain evidence="1 2">G55GP</strain>
    </source>
</reference>
<dbReference type="SUPFAM" id="SSF53335">
    <property type="entry name" value="S-adenosyl-L-methionine-dependent methyltransferases"/>
    <property type="match status" value="1"/>
</dbReference>
<dbReference type="AlphaFoldDB" id="A0A7H1NQU1"/>
<dbReference type="EC" id="2.1.1.77" evidence="1"/>
<dbReference type="EMBL" id="CP060244">
    <property type="protein sequence ID" value="QNT78151.1"/>
    <property type="molecule type" value="Genomic_DNA"/>
</dbReference>
<organism evidence="1 2">
    <name type="scientific">Entomobacter blattae</name>
    <dbReference type="NCBI Taxonomy" id="2762277"/>
    <lineage>
        <taxon>Bacteria</taxon>
        <taxon>Pseudomonadati</taxon>
        <taxon>Pseudomonadota</taxon>
        <taxon>Alphaproteobacteria</taxon>
        <taxon>Acetobacterales</taxon>
        <taxon>Acetobacteraceae</taxon>
        <taxon>Entomobacter</taxon>
    </lineage>
</organism>
<proteinExistence type="predicted"/>
<dbReference type="Pfam" id="PF01135">
    <property type="entry name" value="PCMT"/>
    <property type="match status" value="1"/>
</dbReference>
<evidence type="ECO:0000313" key="1">
    <source>
        <dbReference type="EMBL" id="QNT78151.1"/>
    </source>
</evidence>
<dbReference type="GO" id="GO:0004719">
    <property type="term" value="F:protein-L-isoaspartate (D-aspartate) O-methyltransferase activity"/>
    <property type="evidence" value="ECO:0007669"/>
    <property type="project" value="UniProtKB-EC"/>
</dbReference>
<gene>
    <name evidence="1" type="primary">pcm_1</name>
    <name evidence="1" type="ORF">JGUZn3_09190</name>
</gene>
<dbReference type="Gene3D" id="3.40.50.150">
    <property type="entry name" value="Vaccinia Virus protein VP39"/>
    <property type="match status" value="1"/>
</dbReference>
<name>A0A7H1NQU1_9PROT</name>